<name>J0WJ64_AURST</name>
<dbReference type="KEGG" id="adl:AURDEDRAFT_178612"/>
<organism evidence="1 2">
    <name type="scientific">Auricularia subglabra (strain TFB-10046 / SS5)</name>
    <name type="common">White-rot fungus</name>
    <name type="synonym">Auricularia delicata (strain TFB10046)</name>
    <dbReference type="NCBI Taxonomy" id="717982"/>
    <lineage>
        <taxon>Eukaryota</taxon>
        <taxon>Fungi</taxon>
        <taxon>Dikarya</taxon>
        <taxon>Basidiomycota</taxon>
        <taxon>Agaricomycotina</taxon>
        <taxon>Agaricomycetes</taxon>
        <taxon>Auriculariales</taxon>
        <taxon>Auriculariaceae</taxon>
        <taxon>Auricularia</taxon>
    </lineage>
</organism>
<proteinExistence type="predicted"/>
<dbReference type="AlphaFoldDB" id="J0WJ64"/>
<reference evidence="2" key="1">
    <citation type="journal article" date="2012" name="Science">
        <title>The Paleozoic origin of enzymatic lignin decomposition reconstructed from 31 fungal genomes.</title>
        <authorList>
            <person name="Floudas D."/>
            <person name="Binder M."/>
            <person name="Riley R."/>
            <person name="Barry K."/>
            <person name="Blanchette R.A."/>
            <person name="Henrissat B."/>
            <person name="Martinez A.T."/>
            <person name="Otillar R."/>
            <person name="Spatafora J.W."/>
            <person name="Yadav J.S."/>
            <person name="Aerts A."/>
            <person name="Benoit I."/>
            <person name="Boyd A."/>
            <person name="Carlson A."/>
            <person name="Copeland A."/>
            <person name="Coutinho P.M."/>
            <person name="de Vries R.P."/>
            <person name="Ferreira P."/>
            <person name="Findley K."/>
            <person name="Foster B."/>
            <person name="Gaskell J."/>
            <person name="Glotzer D."/>
            <person name="Gorecki P."/>
            <person name="Heitman J."/>
            <person name="Hesse C."/>
            <person name="Hori C."/>
            <person name="Igarashi K."/>
            <person name="Jurgens J.A."/>
            <person name="Kallen N."/>
            <person name="Kersten P."/>
            <person name="Kohler A."/>
            <person name="Kuees U."/>
            <person name="Kumar T.K.A."/>
            <person name="Kuo A."/>
            <person name="LaButti K."/>
            <person name="Larrondo L.F."/>
            <person name="Lindquist E."/>
            <person name="Ling A."/>
            <person name="Lombard V."/>
            <person name="Lucas S."/>
            <person name="Lundell T."/>
            <person name="Martin R."/>
            <person name="McLaughlin D.J."/>
            <person name="Morgenstern I."/>
            <person name="Morin E."/>
            <person name="Murat C."/>
            <person name="Nagy L.G."/>
            <person name="Nolan M."/>
            <person name="Ohm R.A."/>
            <person name="Patyshakuliyeva A."/>
            <person name="Rokas A."/>
            <person name="Ruiz-Duenas F.J."/>
            <person name="Sabat G."/>
            <person name="Salamov A."/>
            <person name="Samejima M."/>
            <person name="Schmutz J."/>
            <person name="Slot J.C."/>
            <person name="St John F."/>
            <person name="Stenlid J."/>
            <person name="Sun H."/>
            <person name="Sun S."/>
            <person name="Syed K."/>
            <person name="Tsang A."/>
            <person name="Wiebenga A."/>
            <person name="Young D."/>
            <person name="Pisabarro A."/>
            <person name="Eastwood D.C."/>
            <person name="Martin F."/>
            <person name="Cullen D."/>
            <person name="Grigoriev I.V."/>
            <person name="Hibbett D.S."/>
        </authorList>
    </citation>
    <scope>NUCLEOTIDE SEQUENCE [LARGE SCALE GENOMIC DNA]</scope>
    <source>
        <strain evidence="2">TFB10046</strain>
    </source>
</reference>
<gene>
    <name evidence="1" type="ORF">AURDEDRAFT_178612</name>
</gene>
<dbReference type="Proteomes" id="UP000006514">
    <property type="component" value="Unassembled WGS sequence"/>
</dbReference>
<accession>J0WJ64</accession>
<evidence type="ECO:0000313" key="1">
    <source>
        <dbReference type="EMBL" id="EJD32328.1"/>
    </source>
</evidence>
<keyword evidence="2" id="KW-1185">Reference proteome</keyword>
<dbReference type="InParanoid" id="J0WJ64"/>
<dbReference type="EMBL" id="JH689079">
    <property type="protein sequence ID" value="EJD32328.1"/>
    <property type="molecule type" value="Genomic_DNA"/>
</dbReference>
<sequence>MACSFLLCEGCCGGLLLHCRVREHREHGQELYPGAPLDEVPPLRISNILCSDNVKIKITAVHAWLPNPQAWAGSSTLLYTLIPVPA</sequence>
<evidence type="ECO:0000313" key="2">
    <source>
        <dbReference type="Proteomes" id="UP000006514"/>
    </source>
</evidence>
<protein>
    <submittedName>
        <fullName evidence="1">Uncharacterized protein</fullName>
    </submittedName>
</protein>